<evidence type="ECO:0000313" key="2">
    <source>
        <dbReference type="Proteomes" id="UP001186944"/>
    </source>
</evidence>
<keyword evidence="2" id="KW-1185">Reference proteome</keyword>
<evidence type="ECO:0000313" key="1">
    <source>
        <dbReference type="EMBL" id="KAK3083197.1"/>
    </source>
</evidence>
<organism evidence="1 2">
    <name type="scientific">Pinctada imbricata</name>
    <name type="common">Atlantic pearl-oyster</name>
    <name type="synonym">Pinctada martensii</name>
    <dbReference type="NCBI Taxonomy" id="66713"/>
    <lineage>
        <taxon>Eukaryota</taxon>
        <taxon>Metazoa</taxon>
        <taxon>Spiralia</taxon>
        <taxon>Lophotrochozoa</taxon>
        <taxon>Mollusca</taxon>
        <taxon>Bivalvia</taxon>
        <taxon>Autobranchia</taxon>
        <taxon>Pteriomorphia</taxon>
        <taxon>Pterioida</taxon>
        <taxon>Pterioidea</taxon>
        <taxon>Pteriidae</taxon>
        <taxon>Pinctada</taxon>
    </lineage>
</organism>
<dbReference type="Proteomes" id="UP001186944">
    <property type="component" value="Unassembled WGS sequence"/>
</dbReference>
<gene>
    <name evidence="1" type="ORF">FSP39_016504</name>
</gene>
<reference evidence="1" key="1">
    <citation type="submission" date="2019-08" db="EMBL/GenBank/DDBJ databases">
        <title>The improved chromosome-level genome for the pearl oyster Pinctada fucata martensii using PacBio sequencing and Hi-C.</title>
        <authorList>
            <person name="Zheng Z."/>
        </authorList>
    </citation>
    <scope>NUCLEOTIDE SEQUENCE</scope>
    <source>
        <strain evidence="1">ZZ-2019</strain>
        <tissue evidence="1">Adductor muscle</tissue>
    </source>
</reference>
<accession>A0AA88XUH6</accession>
<proteinExistence type="predicted"/>
<protein>
    <submittedName>
        <fullName evidence="1">Uncharacterized protein</fullName>
    </submittedName>
</protein>
<dbReference type="EMBL" id="VSWD01000014">
    <property type="protein sequence ID" value="KAK3083197.1"/>
    <property type="molecule type" value="Genomic_DNA"/>
</dbReference>
<comment type="caution">
    <text evidence="1">The sequence shown here is derived from an EMBL/GenBank/DDBJ whole genome shotgun (WGS) entry which is preliminary data.</text>
</comment>
<sequence length="1367" mass="157234">MKSRILHAHVRANGITIQNGLRPSGNQSQGYDENTKYIYEDDVQEILMKKPMLGFPQSCCIFCRNPLFLHKGHKFFDDPSEELLQAINSMNQSDCEQFVTLLYAFHNGGKIDLNGLNESLISTLFRNTYSSSPLNVEACIRKAAKALKGKFLKEKDSNRDILVFPHTSIYRAVALSYSEISNSTKLQVISMLGTTYIVDIVKTINKGIDLHVIYVPKELYSYIADELIGRIRGGDLSLFNCSVFADDDFISVFVPRYQIEIGNLKSSHLRFIFRCGMINLAKAVLVAWHSTVDDLKDNDYESFMKESSIHRHSTAVQYLINERQDSFQKTKSMIKCLECSIQNDEITSILVRNLSITKLDNTQEKAILKVVTRNESLTSFQFFIETARMQSEMLGYVADLAGRRNAHNCINFLLERYSSDMNDIIIDSTRGACKGGHDRLIDWAIEHYPELIKNKAADFLLHVELPSTLEKLHLRYNSVISKLEFSETLNTLCGKGKSLCVKVLLDRCDLFSDPDIQNAMRAAVKRGHLKTVNVIMETFSVPQDMVSELIETVRQSDNMRPHSAYPFTPAHTPASVLSQNMFTPCSFEQTQKRHSKALCLKRAMSNGYLSEEGNVYRRAYQTLCTIRDNNKDRESKRHQCEELIKSIPEKYEDLIMQSALHSLNDEELFSIFLRKYSTIWKAIFSACRNDRKQIENLIKGTMKHYRCRGQPFLPSLIDFAIQNNENISDFIDLLIETHCNFEVDEFNSTLSNLIVTHKENAEILVQNVEEMTLENSVFLPLTMCCRSNQIDVFKFIWDNISDQKDIFLDLLSKDIVDQDGKAVDIMLPDITRHISISEVLLKCFQKHSRKWILKLSSTHQKELLNSTESIKSVLFKENDPATLALLIPNVNIGGKESDNLLIQACREGWENVIQAVLKKKKKIANDILLKSFDSLIRTNHHDLLHCFHASLNECNLTYQQSKKILDIISTNYGASNTIPPILRSMILRPCFARHVSSNHITILSPLLSNDALLQSFKNILCKDVYDSEVKRNVFETFRQRGIDISDTVRELFFERCSTSVNTYLYNTDIFIQHLLDTDYIDQRHRIEGMKLCFFQNEIKCQEIARMIMRKDKTALPFDKSDIFIRICRCTDLCDTNTVDCVLELYRDDIDDRSLEAGIHDLLKDPTRVLLSTVIVNTIIDRSVDIASIASSVFSRICKTRYTMTITVELLKYIKERYADIISEYLIDGFNVATVNNMKAAIEICKVYPERIKLNEYIILLFLVDIYYGSIERIELINRLSDILHVDKTTCMKFAEETIPLAERWRKLRGLFGDSITGDMTWKVVCLWCQRGNIYMKKIFTHSGIKLTSEQIAYLKENYPFSYSVCLP</sequence>
<name>A0AA88XUH6_PINIB</name>